<feature type="non-terminal residue" evidence="1">
    <location>
        <position position="1"/>
    </location>
</feature>
<evidence type="ECO:0000313" key="1">
    <source>
        <dbReference type="EMBL" id="GFD58575.1"/>
    </source>
</evidence>
<reference evidence="1" key="1">
    <citation type="journal article" date="2019" name="Sci. Rep.">
        <title>Draft genome of Tanacetum cinerariifolium, the natural source of mosquito coil.</title>
        <authorList>
            <person name="Yamashiro T."/>
            <person name="Shiraishi A."/>
            <person name="Satake H."/>
            <person name="Nakayama K."/>
        </authorList>
    </citation>
    <scope>NUCLEOTIDE SEQUENCE</scope>
</reference>
<protein>
    <submittedName>
        <fullName evidence="1">Uncharacterized protein</fullName>
    </submittedName>
</protein>
<comment type="caution">
    <text evidence="1">The sequence shown here is derived from an EMBL/GenBank/DDBJ whole genome shotgun (WGS) entry which is preliminary data.</text>
</comment>
<dbReference type="AlphaFoldDB" id="A0A699XF90"/>
<name>A0A699XF90_TANCI</name>
<dbReference type="EMBL" id="BKCJ011854632">
    <property type="protein sequence ID" value="GFD58575.1"/>
    <property type="molecule type" value="Genomic_DNA"/>
</dbReference>
<gene>
    <name evidence="1" type="ORF">Tci_930544</name>
</gene>
<organism evidence="1">
    <name type="scientific">Tanacetum cinerariifolium</name>
    <name type="common">Dalmatian daisy</name>
    <name type="synonym">Chrysanthemum cinerariifolium</name>
    <dbReference type="NCBI Taxonomy" id="118510"/>
    <lineage>
        <taxon>Eukaryota</taxon>
        <taxon>Viridiplantae</taxon>
        <taxon>Streptophyta</taxon>
        <taxon>Embryophyta</taxon>
        <taxon>Tracheophyta</taxon>
        <taxon>Spermatophyta</taxon>
        <taxon>Magnoliopsida</taxon>
        <taxon>eudicotyledons</taxon>
        <taxon>Gunneridae</taxon>
        <taxon>Pentapetalae</taxon>
        <taxon>asterids</taxon>
        <taxon>campanulids</taxon>
        <taxon>Asterales</taxon>
        <taxon>Asteraceae</taxon>
        <taxon>Asteroideae</taxon>
        <taxon>Anthemideae</taxon>
        <taxon>Anthemidinae</taxon>
        <taxon>Tanacetum</taxon>
    </lineage>
</organism>
<proteinExistence type="predicted"/>
<sequence>HEHVHLFREQLLALFEPSDIGRVRALRWGRNDHALSWQNQSNIGNVPPLLALANNGHNLILSVGHTRGGVGA</sequence>
<accession>A0A699XF90</accession>